<dbReference type="PANTHER" id="PTHR11635:SF152">
    <property type="entry name" value="CAMP-DEPENDENT PROTEIN KINASE TYPE I REGULATORY SUBUNIT-RELATED"/>
    <property type="match status" value="1"/>
</dbReference>
<dbReference type="InterPro" id="IPR024453">
    <property type="entry name" value="Peptidase_C92"/>
</dbReference>
<dbReference type="InterPro" id="IPR014710">
    <property type="entry name" value="RmlC-like_jellyroll"/>
</dbReference>
<dbReference type="Pfam" id="PF00153">
    <property type="entry name" value="Mito_carr"/>
    <property type="match status" value="3"/>
</dbReference>
<dbReference type="EMBL" id="JAKCXM010000004">
    <property type="protein sequence ID" value="KAJ0409447.1"/>
    <property type="molecule type" value="Genomic_DNA"/>
</dbReference>
<comment type="caution">
    <text evidence="8">The sequence shown here is derived from an EMBL/GenBank/DDBJ whole genome shotgun (WGS) entry which is preliminary data.</text>
</comment>
<dbReference type="Gene3D" id="1.50.40.10">
    <property type="entry name" value="Mitochondrial carrier domain"/>
    <property type="match status" value="1"/>
</dbReference>
<evidence type="ECO:0000313" key="9">
    <source>
        <dbReference type="Proteomes" id="UP001209570"/>
    </source>
</evidence>
<evidence type="ECO:0000256" key="3">
    <source>
        <dbReference type="ARBA" id="ARBA00022692"/>
    </source>
</evidence>
<dbReference type="GO" id="GO:0005829">
    <property type="term" value="C:cytosol"/>
    <property type="evidence" value="ECO:0007669"/>
    <property type="project" value="TreeGrafter"/>
</dbReference>
<evidence type="ECO:0000256" key="6">
    <source>
        <dbReference type="PROSITE-ProRule" id="PRU00282"/>
    </source>
</evidence>
<protein>
    <recommendedName>
        <fullName evidence="7">Cyclic nucleotide-binding domain-containing protein</fullName>
    </recommendedName>
</protein>
<evidence type="ECO:0000256" key="5">
    <source>
        <dbReference type="ARBA" id="ARBA00023136"/>
    </source>
</evidence>
<dbReference type="Proteomes" id="UP001209570">
    <property type="component" value="Unassembled WGS sequence"/>
</dbReference>
<keyword evidence="5 6" id="KW-0472">Membrane</keyword>
<accession>A0AAD5QAT7</accession>
<sequence>MATPPATATATAAVAATAAAAAAPGTDGPSADGSAKAAAKAQLAAQLTALLADLGVDTGDVVIFDRKCASMSLYGGAICACAKLFGDTRWDHNGVVVRDPATQELLFLEATLSGVKMRPLVERLLRSQSHDVAVRRLQVPRGPDFHARAIEFARHILNSPYEDRPQLLLNAGLNVPTRLGRERLFQDVIAAKKELRRLDQEIQHRHHMSPFERNALLKERDAVHERYHGLVEQLSHTERSMFENELVVEPMAKRKMFCSQLVASFYQHLGLLLPYPSANSYLPKHFSSAEQQKSGYLNLQLDAVLLPEVSVRRELETNAALYRRLVEESQSRAPRDSDASLPTLLHCLRRHPLFHTLSESELIKVAARFRRREVQPGEVVFYQGAPGDFFYIIERGECDVFVDYDYLQRTRTREESETLPADGANAEQLQLRRRKTLALPDFQNSSSLIANQRVLVATNGPGSAFGDSALIYDTPRRATVQASGARDAPPIVLWQLDRTAFRRVLEEHPGPQHSMEEYLFLMQTLSEHPLFSALDARAKALAVRKCFPLTFRAGTTVLRQGDPGDYFYVIESGRCEIARQKPRLPSPVVDRVVGRGATFGEAALLYNSRRGASVRALEDGTKLWCMDRASFLTITRSGSAAMLQLFRRVSGATHRRDGSDEGEAFLSDKDLQRMLRGGVAALRGAQAAAAASATASADATAQRSPEALERAVKLATALLLHDASGLVSFSQFAHVHMALGATNADQLLPEAAFRVLNALAHDQEQEQEQEHGDTSDSEQSAIRLDRLTTLMRRWASGEPETEAQAQARTEHASRRLFQRLLELPSDASDAELASHRVSCDDLARAIASLSDDDAESSEEDAGARQQLEAFAARLKQDLAVLREVWRAAELHASDGLDVDAGKRALTFDANLRSGWISAIRHNATAGDWDSLQASASPMITEHEPDGGAHEPTSQRRLYAQLTSFSAAISAGVLSRTVCAPLERLKILMQAAAPMGAGAARPPAPYTSLGRGLLNMLSLGGVRSLYSGNLAHCLWVIPSLPTKFLLCDVIRSQLQPPTPHKTAPRQRSAEANAINLLAGGLAGVAANSLLYPLDVVRGRLSVQQYYDARRSYRGVGDAFARVYEREGLRAFYRGFAPASLGVFSYIGCNYAIYEFLRPIFILYDTEAPGSHQLGHPSIPGQIVCATLASLASQTISYPFDLLRRRMQLQGVSVLGPDGTTAVFPSYGSTWKCVAATLNETEPPLASRVLPRVSRLYRGLWVNCVKALPSAVISFVSYEKIRELKQTVDE</sequence>
<feature type="repeat" description="Solcar" evidence="6">
    <location>
        <begin position="958"/>
        <end position="1052"/>
    </location>
</feature>
<dbReference type="PROSITE" id="PS50920">
    <property type="entry name" value="SOLCAR"/>
    <property type="match status" value="3"/>
</dbReference>
<dbReference type="Pfam" id="PF00027">
    <property type="entry name" value="cNMP_binding"/>
    <property type="match status" value="1"/>
</dbReference>
<evidence type="ECO:0000259" key="7">
    <source>
        <dbReference type="PROSITE" id="PS50042"/>
    </source>
</evidence>
<keyword evidence="3 6" id="KW-0812">Transmembrane</keyword>
<dbReference type="SUPFAM" id="SSF103506">
    <property type="entry name" value="Mitochondrial carrier"/>
    <property type="match status" value="1"/>
</dbReference>
<evidence type="ECO:0000256" key="2">
    <source>
        <dbReference type="ARBA" id="ARBA00022448"/>
    </source>
</evidence>
<dbReference type="GO" id="GO:0004862">
    <property type="term" value="F:cAMP-dependent protein kinase inhibitor activity"/>
    <property type="evidence" value="ECO:0007669"/>
    <property type="project" value="TreeGrafter"/>
</dbReference>
<dbReference type="InterPro" id="IPR050503">
    <property type="entry name" value="cAMP-dep_PK_reg_su-like"/>
</dbReference>
<evidence type="ECO:0000256" key="1">
    <source>
        <dbReference type="ARBA" id="ARBA00004141"/>
    </source>
</evidence>
<comment type="subcellular location">
    <subcellularLocation>
        <location evidence="1">Membrane</location>
        <topology evidence="1">Multi-pass membrane protein</topology>
    </subcellularLocation>
</comment>
<keyword evidence="4" id="KW-0677">Repeat</keyword>
<dbReference type="GO" id="GO:0034236">
    <property type="term" value="F:protein kinase A catalytic subunit binding"/>
    <property type="evidence" value="ECO:0007669"/>
    <property type="project" value="TreeGrafter"/>
</dbReference>
<dbReference type="PROSITE" id="PS50042">
    <property type="entry name" value="CNMP_BINDING_3"/>
    <property type="match status" value="2"/>
</dbReference>
<dbReference type="InterPro" id="IPR000595">
    <property type="entry name" value="cNMP-bd_dom"/>
</dbReference>
<dbReference type="SUPFAM" id="SSF51206">
    <property type="entry name" value="cAMP-binding domain-like"/>
    <property type="match status" value="2"/>
</dbReference>
<feature type="domain" description="Cyclic nucleotide-binding" evidence="7">
    <location>
        <begin position="353"/>
        <end position="505"/>
    </location>
</feature>
<dbReference type="CDD" id="cd00038">
    <property type="entry name" value="CAP_ED"/>
    <property type="match status" value="2"/>
</dbReference>
<evidence type="ECO:0000256" key="4">
    <source>
        <dbReference type="ARBA" id="ARBA00022737"/>
    </source>
</evidence>
<dbReference type="Gene3D" id="2.60.120.10">
    <property type="entry name" value="Jelly Rolls"/>
    <property type="match status" value="2"/>
</dbReference>
<feature type="repeat" description="Solcar" evidence="6">
    <location>
        <begin position="1069"/>
        <end position="1158"/>
    </location>
</feature>
<dbReference type="GO" id="GO:0055085">
    <property type="term" value="P:transmembrane transport"/>
    <property type="evidence" value="ECO:0007669"/>
    <property type="project" value="InterPro"/>
</dbReference>
<dbReference type="SMART" id="SM00100">
    <property type="entry name" value="cNMP"/>
    <property type="match status" value="2"/>
</dbReference>
<evidence type="ECO:0000313" key="8">
    <source>
        <dbReference type="EMBL" id="KAJ0409447.1"/>
    </source>
</evidence>
<dbReference type="GO" id="GO:0030552">
    <property type="term" value="F:cAMP binding"/>
    <property type="evidence" value="ECO:0007669"/>
    <property type="project" value="TreeGrafter"/>
</dbReference>
<organism evidence="8 9">
    <name type="scientific">Pythium insidiosum</name>
    <name type="common">Pythiosis disease agent</name>
    <dbReference type="NCBI Taxonomy" id="114742"/>
    <lineage>
        <taxon>Eukaryota</taxon>
        <taxon>Sar</taxon>
        <taxon>Stramenopiles</taxon>
        <taxon>Oomycota</taxon>
        <taxon>Peronosporomycetes</taxon>
        <taxon>Pythiales</taxon>
        <taxon>Pythiaceae</taxon>
        <taxon>Pythium</taxon>
    </lineage>
</organism>
<dbReference type="SUPFAM" id="SSF54001">
    <property type="entry name" value="Cysteine proteinases"/>
    <property type="match status" value="1"/>
</dbReference>
<dbReference type="Pfam" id="PF05708">
    <property type="entry name" value="Peptidase_C92"/>
    <property type="match status" value="1"/>
</dbReference>
<name>A0AAD5QAT7_PYTIN</name>
<reference evidence="8" key="1">
    <citation type="submission" date="2021-12" db="EMBL/GenBank/DDBJ databases">
        <title>Prjna785345.</title>
        <authorList>
            <person name="Rujirawat T."/>
            <person name="Krajaejun T."/>
        </authorList>
    </citation>
    <scope>NUCLEOTIDE SEQUENCE</scope>
    <source>
        <strain evidence="8">Pi057C3</strain>
    </source>
</reference>
<dbReference type="InterPro" id="IPR023395">
    <property type="entry name" value="MCP_dom_sf"/>
</dbReference>
<feature type="domain" description="Cyclic nucleotide-binding" evidence="7">
    <location>
        <begin position="530"/>
        <end position="634"/>
    </location>
</feature>
<dbReference type="PRINTS" id="PR00926">
    <property type="entry name" value="MITOCARRIER"/>
</dbReference>
<keyword evidence="9" id="KW-1185">Reference proteome</keyword>
<dbReference type="PANTHER" id="PTHR11635">
    <property type="entry name" value="CAMP-DEPENDENT PROTEIN KINASE REGULATORY CHAIN"/>
    <property type="match status" value="1"/>
</dbReference>
<dbReference type="GO" id="GO:0005952">
    <property type="term" value="C:cAMP-dependent protein kinase complex"/>
    <property type="evidence" value="ECO:0007669"/>
    <property type="project" value="InterPro"/>
</dbReference>
<keyword evidence="2" id="KW-0813">Transport</keyword>
<dbReference type="InterPro" id="IPR018108">
    <property type="entry name" value="MCP_transmembrane"/>
</dbReference>
<dbReference type="Gene3D" id="3.90.1720.10">
    <property type="entry name" value="endopeptidase domain like (from Nostoc punctiforme)"/>
    <property type="match status" value="1"/>
</dbReference>
<dbReference type="InterPro" id="IPR002067">
    <property type="entry name" value="MCP"/>
</dbReference>
<gene>
    <name evidence="8" type="ORF">P43SY_002337</name>
</gene>
<dbReference type="InterPro" id="IPR038765">
    <property type="entry name" value="Papain-like_cys_pep_sf"/>
</dbReference>
<feature type="repeat" description="Solcar" evidence="6">
    <location>
        <begin position="1175"/>
        <end position="1282"/>
    </location>
</feature>
<dbReference type="GO" id="GO:0016020">
    <property type="term" value="C:membrane"/>
    <property type="evidence" value="ECO:0007669"/>
    <property type="project" value="UniProtKB-SubCell"/>
</dbReference>
<dbReference type="InterPro" id="IPR018490">
    <property type="entry name" value="cNMP-bd_dom_sf"/>
</dbReference>
<proteinExistence type="predicted"/>